<name>A0A0D7B6D2_9AGAR</name>
<keyword evidence="3" id="KW-1185">Reference proteome</keyword>
<gene>
    <name evidence="2" type="ORF">CYLTODRAFT_44196</name>
</gene>
<protein>
    <submittedName>
        <fullName evidence="2">Uncharacterized protein</fullName>
    </submittedName>
</protein>
<sequence>MSLFNISNRSSDEATMNAAKMMASLSISKEGTVYNNGVCNKPTAELQELKDRVARLEAENRSLAARPFYNSAQVADAEAKFRDMEDANATLRRQCTALSGFLAIVLPLFIQITSMFEGVQDAFREGFFHMVSILSAFTSEDVSEYGWIASTLPSLPLSRENFDSLLGLAAVMGVTTTADLSCEQLQSSISALRSSLSNMTTPRSPLFAALPEAISSPRPMLDEDKLQLRQTKGFSDGMRPSRYEVSLSNCSSGPAFELEQGVRDVDDFVDQDGYRTMHSV</sequence>
<evidence type="ECO:0000313" key="3">
    <source>
        <dbReference type="Proteomes" id="UP000054007"/>
    </source>
</evidence>
<organism evidence="2 3">
    <name type="scientific">Cylindrobasidium torrendii FP15055 ss-10</name>
    <dbReference type="NCBI Taxonomy" id="1314674"/>
    <lineage>
        <taxon>Eukaryota</taxon>
        <taxon>Fungi</taxon>
        <taxon>Dikarya</taxon>
        <taxon>Basidiomycota</taxon>
        <taxon>Agaricomycotina</taxon>
        <taxon>Agaricomycetes</taxon>
        <taxon>Agaricomycetidae</taxon>
        <taxon>Agaricales</taxon>
        <taxon>Marasmiineae</taxon>
        <taxon>Physalacriaceae</taxon>
        <taxon>Cylindrobasidium</taxon>
    </lineage>
</organism>
<proteinExistence type="predicted"/>
<feature type="coiled-coil region" evidence="1">
    <location>
        <begin position="39"/>
        <end position="94"/>
    </location>
</feature>
<dbReference type="Proteomes" id="UP000054007">
    <property type="component" value="Unassembled WGS sequence"/>
</dbReference>
<dbReference type="AlphaFoldDB" id="A0A0D7B6D2"/>
<reference evidence="2 3" key="1">
    <citation type="journal article" date="2015" name="Fungal Genet. Biol.">
        <title>Evolution of novel wood decay mechanisms in Agaricales revealed by the genome sequences of Fistulina hepatica and Cylindrobasidium torrendii.</title>
        <authorList>
            <person name="Floudas D."/>
            <person name="Held B.W."/>
            <person name="Riley R."/>
            <person name="Nagy L.G."/>
            <person name="Koehler G."/>
            <person name="Ransdell A.S."/>
            <person name="Younus H."/>
            <person name="Chow J."/>
            <person name="Chiniquy J."/>
            <person name="Lipzen A."/>
            <person name="Tritt A."/>
            <person name="Sun H."/>
            <person name="Haridas S."/>
            <person name="LaButti K."/>
            <person name="Ohm R.A."/>
            <person name="Kues U."/>
            <person name="Blanchette R.A."/>
            <person name="Grigoriev I.V."/>
            <person name="Minto R.E."/>
            <person name="Hibbett D.S."/>
        </authorList>
    </citation>
    <scope>NUCLEOTIDE SEQUENCE [LARGE SCALE GENOMIC DNA]</scope>
    <source>
        <strain evidence="2 3">FP15055 ss-10</strain>
    </source>
</reference>
<dbReference type="EMBL" id="KN880567">
    <property type="protein sequence ID" value="KIY66067.1"/>
    <property type="molecule type" value="Genomic_DNA"/>
</dbReference>
<evidence type="ECO:0000256" key="1">
    <source>
        <dbReference type="SAM" id="Coils"/>
    </source>
</evidence>
<keyword evidence="1" id="KW-0175">Coiled coil</keyword>
<evidence type="ECO:0000313" key="2">
    <source>
        <dbReference type="EMBL" id="KIY66067.1"/>
    </source>
</evidence>
<accession>A0A0D7B6D2</accession>